<evidence type="ECO:0000256" key="1">
    <source>
        <dbReference type="ARBA" id="ARBA00004914"/>
    </source>
</evidence>
<evidence type="ECO:0000259" key="11">
    <source>
        <dbReference type="Pfam" id="PF08244"/>
    </source>
</evidence>
<dbReference type="PANTHER" id="PTHR43101:SF1">
    <property type="entry name" value="BETA-FRUCTOSIDASE"/>
    <property type="match status" value="1"/>
</dbReference>
<reference evidence="12 13" key="1">
    <citation type="journal article" date="2010" name="J. Bacteriol.">
        <title>Complete genome sequence analysis of Leuconostoc kimchii IMSNU 11154.</title>
        <authorList>
            <person name="Oh H.M."/>
            <person name="Cho Y.J."/>
            <person name="Kim B.K."/>
            <person name="Roe J.H."/>
            <person name="Kang S.O."/>
            <person name="Nahm B.H."/>
            <person name="Jeong G."/>
            <person name="Han H.U."/>
            <person name="Chun J."/>
        </authorList>
    </citation>
    <scope>NUCLEOTIDE SEQUENCE [LARGE SCALE GENOMIC DNA]</scope>
    <source>
        <strain evidence="13">IMSNU 11154 / KCTC 2386 / IH25</strain>
        <plasmid evidence="12">LkipL4704</plasmid>
    </source>
</reference>
<dbReference type="InterPro" id="IPR013320">
    <property type="entry name" value="ConA-like_dom_sf"/>
</dbReference>
<dbReference type="InterPro" id="IPR023296">
    <property type="entry name" value="Glyco_hydro_beta-prop_sf"/>
</dbReference>
<feature type="domain" description="Glycosyl hydrolase family 32 C-terminal" evidence="11">
    <location>
        <begin position="330"/>
        <end position="456"/>
    </location>
</feature>
<dbReference type="CDD" id="cd08996">
    <property type="entry name" value="GH32_FFase"/>
    <property type="match status" value="1"/>
</dbReference>
<dbReference type="GO" id="GO:0005737">
    <property type="term" value="C:cytoplasm"/>
    <property type="evidence" value="ECO:0007669"/>
    <property type="project" value="UniProtKB-SubCell"/>
</dbReference>
<dbReference type="Proteomes" id="UP000002362">
    <property type="component" value="Plasmid LkipL4704"/>
</dbReference>
<evidence type="ECO:0000256" key="4">
    <source>
        <dbReference type="ARBA" id="ARBA00019623"/>
    </source>
</evidence>
<evidence type="ECO:0000259" key="10">
    <source>
        <dbReference type="Pfam" id="PF00251"/>
    </source>
</evidence>
<accession>D5SZN1</accession>
<keyword evidence="12" id="KW-0614">Plasmid</keyword>
<dbReference type="GO" id="GO:0004564">
    <property type="term" value="F:beta-fructofuranosidase activity"/>
    <property type="evidence" value="ECO:0007669"/>
    <property type="project" value="UniProtKB-EC"/>
</dbReference>
<dbReference type="InterPro" id="IPR051214">
    <property type="entry name" value="GH32_Enzymes"/>
</dbReference>
<comment type="function">
    <text evidence="9">Enables the bacterium to metabolize sucrose as a sole carbon source.</text>
</comment>
<dbReference type="PATRIC" id="fig|762051.18.peg.2085"/>
<name>D5SZN1_LEUKI</name>
<sequence length="475" mass="55322">MQEVESKKIKLNNTRYRLGYHIMAPSGWINDPNGFCYFQGYYHIFYQHYPNDSKWGPMHWGHARSKDLVHWESLPIALTPGDKEDEDGCFSGSAVVYNGKMYLIYTGHHYYGDGDSDHFWQNQNLAISEDGIHFEKYENNPIISQAPEDNTQHFRDPKVWYNNGKWYLILGSQNKQEMGRVLLYKSDNLIDWILVGPVAESKDTKKEGYMWECPDFFRLGDNDFLLMSPQGIEADKGRFKNLHETGYLVGNYRYNDNNFERGDFNELDNGHDFYATQTTLTPDGRRIVIGWMDMWESPMPESADGWAGALTIPRELIYQDGILKMKPIKELEKLRTRELLNKNYLVKGNQNIVSNSRNYEAKLNLNVGDNDEAGFELRNEENNLILRVVYDKRNNRIVLNRSGDDPEREAILSKSEQLKFHLYVDTSSIEIFVNNGERTFTERFYSDGAKLNVISENDMKVQASVYQLDKNAVKF</sequence>
<organism evidence="12 13">
    <name type="scientific">Leuconostoc kimchii (strain IMSNU 11154 / KCTC 2386 / IH25)</name>
    <dbReference type="NCBI Taxonomy" id="762051"/>
    <lineage>
        <taxon>Bacteria</taxon>
        <taxon>Bacillati</taxon>
        <taxon>Bacillota</taxon>
        <taxon>Bacilli</taxon>
        <taxon>Lactobacillales</taxon>
        <taxon>Lactobacillaceae</taxon>
        <taxon>Leuconostoc</taxon>
    </lineage>
</organism>
<proteinExistence type="inferred from homology"/>
<comment type="similarity">
    <text evidence="2 8">Belongs to the glycosyl hydrolase 32 family.</text>
</comment>
<dbReference type="SUPFAM" id="SSF49899">
    <property type="entry name" value="Concanavalin A-like lectins/glucanases"/>
    <property type="match status" value="1"/>
</dbReference>
<comment type="catalytic activity">
    <reaction evidence="8">
        <text>Hydrolysis of terminal non-reducing beta-D-fructofuranoside residues in beta-D-fructofuranosides.</text>
        <dbReference type="EC" id="3.2.1.26"/>
    </reaction>
</comment>
<dbReference type="PANTHER" id="PTHR43101">
    <property type="entry name" value="BETA-FRUCTOSIDASE"/>
    <property type="match status" value="1"/>
</dbReference>
<dbReference type="InterPro" id="IPR013148">
    <property type="entry name" value="Glyco_hydro_32_N"/>
</dbReference>
<dbReference type="KEGG" id="lki:LKI_10506"/>
<dbReference type="Gene3D" id="2.115.10.20">
    <property type="entry name" value="Glycosyl hydrolase domain, family 43"/>
    <property type="match status" value="1"/>
</dbReference>
<dbReference type="InterPro" id="IPR006232">
    <property type="entry name" value="Suc6P_hydrolase"/>
</dbReference>
<gene>
    <name evidence="12" type="ordered locus">LKI_10506</name>
</gene>
<dbReference type="Pfam" id="PF00251">
    <property type="entry name" value="Glyco_hydro_32N"/>
    <property type="match status" value="1"/>
</dbReference>
<evidence type="ECO:0000256" key="2">
    <source>
        <dbReference type="ARBA" id="ARBA00009902"/>
    </source>
</evidence>
<comment type="pathway">
    <text evidence="1 9">Glycan biosynthesis; sucrose metabolism.</text>
</comment>
<evidence type="ECO:0000256" key="8">
    <source>
        <dbReference type="RuleBase" id="RU362110"/>
    </source>
</evidence>
<dbReference type="EC" id="3.2.1.26" evidence="3 8"/>
<evidence type="ECO:0000256" key="9">
    <source>
        <dbReference type="RuleBase" id="RU365015"/>
    </source>
</evidence>
<geneLocation type="plasmid" evidence="12 13">
    <name>LkipL4704</name>
</geneLocation>
<keyword evidence="9" id="KW-0119">Carbohydrate metabolism</keyword>
<evidence type="ECO:0000256" key="6">
    <source>
        <dbReference type="ARBA" id="ARBA00023295"/>
    </source>
</evidence>
<dbReference type="SMART" id="SM00640">
    <property type="entry name" value="Glyco_32"/>
    <property type="match status" value="1"/>
</dbReference>
<dbReference type="RefSeq" id="WP_013102108.1">
    <property type="nucleotide sequence ID" value="NC_014132.1"/>
</dbReference>
<dbReference type="NCBIfam" id="TIGR01322">
    <property type="entry name" value="scrB_fam"/>
    <property type="match status" value="1"/>
</dbReference>
<comment type="subcellular location">
    <subcellularLocation>
        <location evidence="9">Cytoplasm</location>
    </subcellularLocation>
</comment>
<dbReference type="HOGENOM" id="CLU_001528_7_0_9"/>
<evidence type="ECO:0000313" key="12">
    <source>
        <dbReference type="EMBL" id="ADG39480.1"/>
    </source>
</evidence>
<feature type="domain" description="Glycosyl hydrolase family 32 N-terminal" evidence="10">
    <location>
        <begin position="21"/>
        <end position="327"/>
    </location>
</feature>
<dbReference type="InterPro" id="IPR013189">
    <property type="entry name" value="Glyco_hydro_32_C"/>
</dbReference>
<keyword evidence="5 8" id="KW-0378">Hydrolase</keyword>
<dbReference type="UniPathway" id="UPA00238"/>
<protein>
    <recommendedName>
        <fullName evidence="4 8">Sucrose-6-phosphate hydrolase</fullName>
        <ecNumber evidence="3 8">3.2.1.26</ecNumber>
    </recommendedName>
    <alternativeName>
        <fullName evidence="7 9">Invertase</fullName>
    </alternativeName>
</protein>
<dbReference type="InterPro" id="IPR001362">
    <property type="entry name" value="Glyco_hydro_32"/>
</dbReference>
<keyword evidence="9" id="KW-0963">Cytoplasm</keyword>
<evidence type="ECO:0000256" key="7">
    <source>
        <dbReference type="ARBA" id="ARBA00033367"/>
    </source>
</evidence>
<dbReference type="Pfam" id="PF08244">
    <property type="entry name" value="Glyco_hydro_32C"/>
    <property type="match status" value="1"/>
</dbReference>
<dbReference type="Gene3D" id="2.60.120.560">
    <property type="entry name" value="Exo-inulinase, domain 1"/>
    <property type="match status" value="1"/>
</dbReference>
<dbReference type="GO" id="GO:0005985">
    <property type="term" value="P:sucrose metabolic process"/>
    <property type="evidence" value="ECO:0007669"/>
    <property type="project" value="UniProtKB-UniPathway"/>
</dbReference>
<evidence type="ECO:0000256" key="3">
    <source>
        <dbReference type="ARBA" id="ARBA00012758"/>
    </source>
</evidence>
<dbReference type="OrthoDB" id="9759709at2"/>
<evidence type="ECO:0000256" key="5">
    <source>
        <dbReference type="ARBA" id="ARBA00022801"/>
    </source>
</evidence>
<evidence type="ECO:0000313" key="13">
    <source>
        <dbReference type="Proteomes" id="UP000002362"/>
    </source>
</evidence>
<dbReference type="SUPFAM" id="SSF75005">
    <property type="entry name" value="Arabinanase/levansucrase/invertase"/>
    <property type="match status" value="1"/>
</dbReference>
<dbReference type="AlphaFoldDB" id="D5SZN1"/>
<keyword evidence="6 8" id="KW-0326">Glycosidase</keyword>
<dbReference type="EMBL" id="CP001754">
    <property type="protein sequence ID" value="ADG39480.1"/>
    <property type="molecule type" value="Genomic_DNA"/>
</dbReference>
<dbReference type="CAZy" id="GH32">
    <property type="family name" value="Glycoside Hydrolase Family 32"/>
</dbReference>